<keyword evidence="6" id="KW-0378">Hydrolase</keyword>
<evidence type="ECO:0000313" key="11">
    <source>
        <dbReference type="EMBL" id="TXC78676.1"/>
    </source>
</evidence>
<comment type="caution">
    <text evidence="11">The sequence shown here is derived from an EMBL/GenBank/DDBJ whole genome shotgun (WGS) entry which is preliminary data.</text>
</comment>
<keyword evidence="7" id="KW-0460">Magnesium</keyword>
<reference evidence="11 12" key="1">
    <citation type="submission" date="2019-08" db="EMBL/GenBank/DDBJ databases">
        <title>Genome of Luteibaculum oceani JCM 18817.</title>
        <authorList>
            <person name="Bowman J.P."/>
        </authorList>
    </citation>
    <scope>NUCLEOTIDE SEQUENCE [LARGE SCALE GENOMIC DNA]</scope>
    <source>
        <strain evidence="11 12">JCM 18817</strain>
    </source>
</reference>
<dbReference type="GO" id="GO:0046872">
    <property type="term" value="F:metal ion binding"/>
    <property type="evidence" value="ECO:0007669"/>
    <property type="project" value="UniProtKB-KW"/>
</dbReference>
<keyword evidence="12" id="KW-1185">Reference proteome</keyword>
<dbReference type="InterPro" id="IPR005135">
    <property type="entry name" value="Endo/exonuclease/phosphatase"/>
</dbReference>
<dbReference type="PANTHER" id="PTHR15822:SF4">
    <property type="entry name" value="TYROSYL-DNA PHOSPHODIESTERASE 2"/>
    <property type="match status" value="1"/>
</dbReference>
<keyword evidence="5" id="KW-0227">DNA damage</keyword>
<evidence type="ECO:0000256" key="9">
    <source>
        <dbReference type="SAM" id="Phobius"/>
    </source>
</evidence>
<evidence type="ECO:0000256" key="3">
    <source>
        <dbReference type="ARBA" id="ARBA00022722"/>
    </source>
</evidence>
<dbReference type="EMBL" id="VORB01000006">
    <property type="protein sequence ID" value="TXC78676.1"/>
    <property type="molecule type" value="Genomic_DNA"/>
</dbReference>
<dbReference type="GO" id="GO:0006281">
    <property type="term" value="P:DNA repair"/>
    <property type="evidence" value="ECO:0007669"/>
    <property type="project" value="UniProtKB-KW"/>
</dbReference>
<dbReference type="AlphaFoldDB" id="A0A5C6V2G5"/>
<comment type="cofactor">
    <cofactor evidence="2">
        <name>Mg(2+)</name>
        <dbReference type="ChEBI" id="CHEBI:18420"/>
    </cofactor>
</comment>
<keyword evidence="8" id="KW-0234">DNA repair</keyword>
<dbReference type="GO" id="GO:0004527">
    <property type="term" value="F:exonuclease activity"/>
    <property type="evidence" value="ECO:0007669"/>
    <property type="project" value="UniProtKB-KW"/>
</dbReference>
<comment type="cofactor">
    <cofactor evidence="1">
        <name>Mn(2+)</name>
        <dbReference type="ChEBI" id="CHEBI:29035"/>
    </cofactor>
</comment>
<sequence length="353" mass="40558">MVKKLGNTGIILFTAIYLIAYFAPQVNPTTSWPIALLGLAFPYLFLAGILFIIILVSSQLKAKWILLIALVPGFFKINEFYRFKSDPTPALTENQITVLTYNVRSFNRYKWIDDDGVFEDILRLVKVENPDVVFFQEFYASSEEQLKTIIQRINEVCNLPYYNSFDKSGGGKANGLYTFSKYPLQLSRQQRFSKNGVNGILESKLNWNNKPITLLNFHLASYQLSELNKQSQSKEEQFKGAFYKIRNGLKTRSTQVSQLITELKGDLDRTYIICGGDLNDTPHSYAYQQITDILYDSYTEAGSGEGKTYVGQLPGFRIDYLFHNEKLEALRYHTIREIKSDHYPVVVRFGVQQ</sequence>
<dbReference type="Proteomes" id="UP000321168">
    <property type="component" value="Unassembled WGS sequence"/>
</dbReference>
<dbReference type="PANTHER" id="PTHR15822">
    <property type="entry name" value="TRAF AND TNF RECEPTOR-ASSOCIATED PROTEIN"/>
    <property type="match status" value="1"/>
</dbReference>
<evidence type="ECO:0000256" key="8">
    <source>
        <dbReference type="ARBA" id="ARBA00023204"/>
    </source>
</evidence>
<evidence type="ECO:0000259" key="10">
    <source>
        <dbReference type="Pfam" id="PF03372"/>
    </source>
</evidence>
<keyword evidence="9" id="KW-0812">Transmembrane</keyword>
<keyword evidence="3" id="KW-0540">Nuclease</keyword>
<evidence type="ECO:0000256" key="1">
    <source>
        <dbReference type="ARBA" id="ARBA00001936"/>
    </source>
</evidence>
<organism evidence="11 12">
    <name type="scientific">Luteibaculum oceani</name>
    <dbReference type="NCBI Taxonomy" id="1294296"/>
    <lineage>
        <taxon>Bacteria</taxon>
        <taxon>Pseudomonadati</taxon>
        <taxon>Bacteroidota</taxon>
        <taxon>Flavobacteriia</taxon>
        <taxon>Flavobacteriales</taxon>
        <taxon>Luteibaculaceae</taxon>
        <taxon>Luteibaculum</taxon>
    </lineage>
</organism>
<dbReference type="OrthoDB" id="635146at2"/>
<evidence type="ECO:0000256" key="7">
    <source>
        <dbReference type="ARBA" id="ARBA00022842"/>
    </source>
</evidence>
<keyword evidence="9" id="KW-1133">Transmembrane helix</keyword>
<dbReference type="SUPFAM" id="SSF56219">
    <property type="entry name" value="DNase I-like"/>
    <property type="match status" value="1"/>
</dbReference>
<keyword evidence="4" id="KW-0479">Metal-binding</keyword>
<dbReference type="Pfam" id="PF03372">
    <property type="entry name" value="Exo_endo_phos"/>
    <property type="match status" value="1"/>
</dbReference>
<dbReference type="CDD" id="cd09084">
    <property type="entry name" value="EEP-2"/>
    <property type="match status" value="1"/>
</dbReference>
<evidence type="ECO:0000256" key="4">
    <source>
        <dbReference type="ARBA" id="ARBA00022723"/>
    </source>
</evidence>
<accession>A0A5C6V2G5</accession>
<dbReference type="Gene3D" id="3.60.10.10">
    <property type="entry name" value="Endonuclease/exonuclease/phosphatase"/>
    <property type="match status" value="1"/>
</dbReference>
<evidence type="ECO:0000256" key="6">
    <source>
        <dbReference type="ARBA" id="ARBA00022801"/>
    </source>
</evidence>
<feature type="transmembrane region" description="Helical" evidence="9">
    <location>
        <begin position="5"/>
        <end position="23"/>
    </location>
</feature>
<feature type="domain" description="Endonuclease/exonuclease/phosphatase" evidence="10">
    <location>
        <begin position="99"/>
        <end position="342"/>
    </location>
</feature>
<dbReference type="GO" id="GO:0004519">
    <property type="term" value="F:endonuclease activity"/>
    <property type="evidence" value="ECO:0007669"/>
    <property type="project" value="UniProtKB-KW"/>
</dbReference>
<keyword evidence="11" id="KW-0269">Exonuclease</keyword>
<evidence type="ECO:0000313" key="12">
    <source>
        <dbReference type="Proteomes" id="UP000321168"/>
    </source>
</evidence>
<protein>
    <submittedName>
        <fullName evidence="11">Endonuclease/exonuclease/phosphatase family protein</fullName>
    </submittedName>
</protein>
<keyword evidence="11" id="KW-0255">Endonuclease</keyword>
<feature type="transmembrane region" description="Helical" evidence="9">
    <location>
        <begin position="35"/>
        <end position="57"/>
    </location>
</feature>
<gene>
    <name evidence="11" type="ORF">FRX97_08130</name>
</gene>
<evidence type="ECO:0000256" key="5">
    <source>
        <dbReference type="ARBA" id="ARBA00022763"/>
    </source>
</evidence>
<proteinExistence type="predicted"/>
<dbReference type="InterPro" id="IPR051547">
    <property type="entry name" value="TDP2-like"/>
</dbReference>
<dbReference type="InterPro" id="IPR036691">
    <property type="entry name" value="Endo/exonu/phosph_ase_sf"/>
</dbReference>
<dbReference type="RefSeq" id="WP_147014703.1">
    <property type="nucleotide sequence ID" value="NZ_VORB01000006.1"/>
</dbReference>
<name>A0A5C6V2G5_9FLAO</name>
<keyword evidence="9" id="KW-0472">Membrane</keyword>
<evidence type="ECO:0000256" key="2">
    <source>
        <dbReference type="ARBA" id="ARBA00001946"/>
    </source>
</evidence>